<name>A0A1Y5S978_9PROT</name>
<keyword evidence="2" id="KW-0813">Transport</keyword>
<dbReference type="PANTHER" id="PTHR43298:SF2">
    <property type="entry name" value="FMN_FAD EXPORTER YEEO-RELATED"/>
    <property type="match status" value="1"/>
</dbReference>
<keyword evidence="7" id="KW-0406">Ion transport</keyword>
<evidence type="ECO:0000313" key="12">
    <source>
        <dbReference type="Proteomes" id="UP000193200"/>
    </source>
</evidence>
<evidence type="ECO:0000256" key="5">
    <source>
        <dbReference type="ARBA" id="ARBA00022692"/>
    </source>
</evidence>
<keyword evidence="12" id="KW-1185">Reference proteome</keyword>
<feature type="transmembrane region" description="Helical" evidence="10">
    <location>
        <begin position="372"/>
        <end position="398"/>
    </location>
</feature>
<dbReference type="FunCoup" id="A0A1Y5S978">
    <property type="interactions" value="281"/>
</dbReference>
<dbReference type="PIRSF" id="PIRSF006603">
    <property type="entry name" value="DinF"/>
    <property type="match status" value="1"/>
</dbReference>
<dbReference type="GO" id="GO:0006811">
    <property type="term" value="P:monoatomic ion transport"/>
    <property type="evidence" value="ECO:0007669"/>
    <property type="project" value="UniProtKB-KW"/>
</dbReference>
<evidence type="ECO:0000256" key="2">
    <source>
        <dbReference type="ARBA" id="ARBA00022448"/>
    </source>
</evidence>
<keyword evidence="5 10" id="KW-0812">Transmembrane</keyword>
<feature type="transmembrane region" description="Helical" evidence="10">
    <location>
        <begin position="298"/>
        <end position="320"/>
    </location>
</feature>
<dbReference type="EMBL" id="FWFR01000001">
    <property type="protein sequence ID" value="SLN35331.1"/>
    <property type="molecule type" value="Genomic_DNA"/>
</dbReference>
<dbReference type="PANTHER" id="PTHR43298">
    <property type="entry name" value="MULTIDRUG RESISTANCE PROTEIN NORM-RELATED"/>
    <property type="match status" value="1"/>
</dbReference>
<dbReference type="GO" id="GO:0015297">
    <property type="term" value="F:antiporter activity"/>
    <property type="evidence" value="ECO:0007669"/>
    <property type="project" value="UniProtKB-KW"/>
</dbReference>
<evidence type="ECO:0000256" key="7">
    <source>
        <dbReference type="ARBA" id="ARBA00023065"/>
    </source>
</evidence>
<dbReference type="GO" id="GO:0042910">
    <property type="term" value="F:xenobiotic transmembrane transporter activity"/>
    <property type="evidence" value="ECO:0007669"/>
    <property type="project" value="InterPro"/>
</dbReference>
<feature type="transmembrane region" description="Helical" evidence="10">
    <location>
        <begin position="269"/>
        <end position="292"/>
    </location>
</feature>
<gene>
    <name evidence="11" type="primary">norM_2</name>
    <name evidence="11" type="ORF">OCH7691_01404</name>
</gene>
<comment type="subcellular location">
    <subcellularLocation>
        <location evidence="1">Cell inner membrane</location>
        <topology evidence="1">Multi-pass membrane protein</topology>
    </subcellularLocation>
</comment>
<evidence type="ECO:0000256" key="10">
    <source>
        <dbReference type="SAM" id="Phobius"/>
    </source>
</evidence>
<dbReference type="OrthoDB" id="9780160at2"/>
<dbReference type="InParanoid" id="A0A1Y5S978"/>
<sequence length="470" mass="49796">MTTSEQISDPKRQTAAHATGWLAEAGGMVRLATPLALTQLSFMALVLTDGIMMGRLGPDALAAGSLAGHFYGFVEFFSLGLLAAVAPMIAHHLGARRYRQVRRTVRQGFWAAIILAAPATLVIWQIEPLFLLLGQQPDIVAAGAPYLQVMTVGLLPGYWFMVLAEFLAAHSRPRATLIVALGGILLNALLDYALMFGHFGSPALGLVGAGLASAFVNVAMFLALAGVVLADRRFRRYRLLARFWRADWPELARIFRLGLPIGITQLSEIGAFLAAALLMGLLGTTALAAHAIAVQCVAVIYMIPLGIGQAATVRVGYAVGAGDRPAARRAGWTALALSASFALLPIAGFLFLGRPIVGLFLGAPSPATEPTATLAVSLLAFAALFHLVDALQVTTLGVLRGYKDTRVPMLIAIVCYLGLGLCSAWYFGIAAGHGSQAIWTSLAAALLLVCLLYIGRFMRQARRLPDPATA</sequence>
<dbReference type="CDD" id="cd13131">
    <property type="entry name" value="MATE_NorM_like"/>
    <property type="match status" value="1"/>
</dbReference>
<feature type="transmembrane region" description="Helical" evidence="10">
    <location>
        <begin position="35"/>
        <end position="56"/>
    </location>
</feature>
<dbReference type="GO" id="GO:0005886">
    <property type="term" value="C:plasma membrane"/>
    <property type="evidence" value="ECO:0007669"/>
    <property type="project" value="UniProtKB-SubCell"/>
</dbReference>
<dbReference type="Proteomes" id="UP000193200">
    <property type="component" value="Unassembled WGS sequence"/>
</dbReference>
<proteinExistence type="predicted"/>
<evidence type="ECO:0000256" key="1">
    <source>
        <dbReference type="ARBA" id="ARBA00004429"/>
    </source>
</evidence>
<reference evidence="11 12" key="1">
    <citation type="submission" date="2017-03" db="EMBL/GenBank/DDBJ databases">
        <authorList>
            <person name="Afonso C.L."/>
            <person name="Miller P.J."/>
            <person name="Scott M.A."/>
            <person name="Spackman E."/>
            <person name="Goraichik I."/>
            <person name="Dimitrov K.M."/>
            <person name="Suarez D.L."/>
            <person name="Swayne D.E."/>
        </authorList>
    </citation>
    <scope>NUCLEOTIDE SEQUENCE [LARGE SCALE GENOMIC DNA]</scope>
    <source>
        <strain evidence="11 12">CECT 7691</strain>
    </source>
</reference>
<feature type="transmembrane region" description="Helical" evidence="10">
    <location>
        <begin position="437"/>
        <end position="455"/>
    </location>
</feature>
<evidence type="ECO:0000256" key="4">
    <source>
        <dbReference type="ARBA" id="ARBA00022475"/>
    </source>
</evidence>
<evidence type="ECO:0000256" key="3">
    <source>
        <dbReference type="ARBA" id="ARBA00022449"/>
    </source>
</evidence>
<evidence type="ECO:0000256" key="9">
    <source>
        <dbReference type="ARBA" id="ARBA00031636"/>
    </source>
</evidence>
<dbReference type="AlphaFoldDB" id="A0A1Y5S978"/>
<feature type="transmembrane region" description="Helical" evidence="10">
    <location>
        <begin position="109"/>
        <end position="126"/>
    </location>
</feature>
<dbReference type="NCBIfam" id="TIGR00797">
    <property type="entry name" value="matE"/>
    <property type="match status" value="1"/>
</dbReference>
<feature type="transmembrane region" description="Helical" evidence="10">
    <location>
        <begin position="146"/>
        <end position="168"/>
    </location>
</feature>
<protein>
    <recommendedName>
        <fullName evidence="9">Multidrug-efflux transporter</fullName>
    </recommendedName>
</protein>
<evidence type="ECO:0000313" key="11">
    <source>
        <dbReference type="EMBL" id="SLN35331.1"/>
    </source>
</evidence>
<feature type="transmembrane region" description="Helical" evidence="10">
    <location>
        <begin position="68"/>
        <end position="89"/>
    </location>
</feature>
<feature type="transmembrane region" description="Helical" evidence="10">
    <location>
        <begin position="203"/>
        <end position="230"/>
    </location>
</feature>
<dbReference type="Pfam" id="PF01554">
    <property type="entry name" value="MatE"/>
    <property type="match status" value="2"/>
</dbReference>
<feature type="transmembrane region" description="Helical" evidence="10">
    <location>
        <begin position="332"/>
        <end position="352"/>
    </location>
</feature>
<evidence type="ECO:0000256" key="8">
    <source>
        <dbReference type="ARBA" id="ARBA00023136"/>
    </source>
</evidence>
<dbReference type="InterPro" id="IPR002528">
    <property type="entry name" value="MATE_fam"/>
</dbReference>
<keyword evidence="3" id="KW-0050">Antiport</keyword>
<organism evidence="11 12">
    <name type="scientific">Oceanibacterium hippocampi</name>
    <dbReference type="NCBI Taxonomy" id="745714"/>
    <lineage>
        <taxon>Bacteria</taxon>
        <taxon>Pseudomonadati</taxon>
        <taxon>Pseudomonadota</taxon>
        <taxon>Alphaproteobacteria</taxon>
        <taxon>Sneathiellales</taxon>
        <taxon>Sneathiellaceae</taxon>
        <taxon>Oceanibacterium</taxon>
    </lineage>
</organism>
<feature type="transmembrane region" description="Helical" evidence="10">
    <location>
        <begin position="175"/>
        <end position="197"/>
    </location>
</feature>
<dbReference type="RefSeq" id="WP_085882620.1">
    <property type="nucleotide sequence ID" value="NZ_FWFR01000001.1"/>
</dbReference>
<keyword evidence="4" id="KW-1003">Cell membrane</keyword>
<accession>A0A1Y5S978</accession>
<dbReference type="InterPro" id="IPR048279">
    <property type="entry name" value="MdtK-like"/>
</dbReference>
<feature type="transmembrane region" description="Helical" evidence="10">
    <location>
        <begin position="410"/>
        <end position="431"/>
    </location>
</feature>
<dbReference type="InterPro" id="IPR050222">
    <property type="entry name" value="MATE_MdtK"/>
</dbReference>
<keyword evidence="8 10" id="KW-0472">Membrane</keyword>
<evidence type="ECO:0000256" key="6">
    <source>
        <dbReference type="ARBA" id="ARBA00022989"/>
    </source>
</evidence>
<keyword evidence="6 10" id="KW-1133">Transmembrane helix</keyword>